<name>A0A1E7NG51_KITAU</name>
<evidence type="ECO:0000313" key="5">
    <source>
        <dbReference type="Proteomes" id="UP000037395"/>
    </source>
</evidence>
<evidence type="ECO:0000256" key="1">
    <source>
        <dbReference type="ARBA" id="ARBA00022987"/>
    </source>
</evidence>
<dbReference type="RefSeq" id="WP_030285896.1">
    <property type="nucleotide sequence ID" value="NZ_JBEZAD010000028.1"/>
</dbReference>
<evidence type="ECO:0000256" key="2">
    <source>
        <dbReference type="ARBA" id="ARBA00035108"/>
    </source>
</evidence>
<dbReference type="InterPro" id="IPR009430">
    <property type="entry name" value="GvpL/GvpF"/>
</dbReference>
<evidence type="ECO:0000313" key="4">
    <source>
        <dbReference type="EMBL" id="OEV39473.1"/>
    </source>
</evidence>
<gene>
    <name evidence="4" type="ORF">HS99_0001900</name>
</gene>
<dbReference type="EMBL" id="JPRF03000001">
    <property type="protein sequence ID" value="OEV39473.1"/>
    <property type="molecule type" value="Genomic_DNA"/>
</dbReference>
<reference evidence="4" key="1">
    <citation type="submission" date="2016-08" db="EMBL/GenBank/DDBJ databases">
        <title>Sequencing, Assembly and Comparative Genomics of S. aureofaciens ATCC 10762.</title>
        <authorList>
            <person name="Gradnigo J.S."/>
            <person name="Johnson N."/>
            <person name="Somerville G.A."/>
        </authorList>
    </citation>
    <scope>NUCLEOTIDE SEQUENCE [LARGE SCALE GENOMIC DNA]</scope>
    <source>
        <strain evidence="4">ATCC 10762</strain>
    </source>
</reference>
<dbReference type="GO" id="GO:0031411">
    <property type="term" value="C:gas vesicle"/>
    <property type="evidence" value="ECO:0007669"/>
    <property type="project" value="UniProtKB-SubCell"/>
</dbReference>
<protein>
    <submittedName>
        <fullName evidence="4">Gas vesicle protein</fullName>
    </submittedName>
</protein>
<dbReference type="GO" id="GO:0031412">
    <property type="term" value="P:gas vesicle organization"/>
    <property type="evidence" value="ECO:0007669"/>
    <property type="project" value="InterPro"/>
</dbReference>
<keyword evidence="5" id="KW-1185">Reference proteome</keyword>
<organism evidence="4 5">
    <name type="scientific">Kitasatospora aureofaciens</name>
    <name type="common">Streptomyces aureofaciens</name>
    <dbReference type="NCBI Taxonomy" id="1894"/>
    <lineage>
        <taxon>Bacteria</taxon>
        <taxon>Bacillati</taxon>
        <taxon>Actinomycetota</taxon>
        <taxon>Actinomycetes</taxon>
        <taxon>Kitasatosporales</taxon>
        <taxon>Streptomycetaceae</taxon>
        <taxon>Kitasatospora</taxon>
    </lineage>
</organism>
<dbReference type="Proteomes" id="UP000037395">
    <property type="component" value="Unassembled WGS sequence"/>
</dbReference>
<evidence type="ECO:0000256" key="3">
    <source>
        <dbReference type="ARBA" id="ARBA00035643"/>
    </source>
</evidence>
<sequence>MAVYVYSITAAGHPHDLTGLDTVGPVPAALRSLRAGPLAAVVSDAPAELRPKRRDLMAHQAVQERLVADGAVLPLRFGLTAPDDDAVRAALDQHREEYLQRLSHLEGCAEYHIKAAVEEDALLRQILRESPRARQLNDDIKAGNSNPELPLALGELVTQEVLARQQALAAGITEALRPHTREELASEPTGNDFLNISFLVDQEHRELFLTAEKGLADELGADCDVRLYGPLPAYSFV</sequence>
<comment type="caution">
    <text evidence="4">The sequence shown here is derived from an EMBL/GenBank/DDBJ whole genome shotgun (WGS) entry which is preliminary data.</text>
</comment>
<proteinExistence type="inferred from homology"/>
<keyword evidence="1" id="KW-0304">Gas vesicle</keyword>
<dbReference type="PANTHER" id="PTHR36852:SF1">
    <property type="entry name" value="PROTEIN GVPL 2"/>
    <property type="match status" value="1"/>
</dbReference>
<accession>A0A1E7NG51</accession>
<dbReference type="OrthoDB" id="4864106at2"/>
<dbReference type="PANTHER" id="PTHR36852">
    <property type="entry name" value="PROTEIN GVPL 2"/>
    <property type="match status" value="1"/>
</dbReference>
<comment type="subcellular location">
    <subcellularLocation>
        <location evidence="2">Gas vesicle</location>
    </subcellularLocation>
</comment>
<dbReference type="AlphaFoldDB" id="A0A1E7NG51"/>
<comment type="similarity">
    <text evidence="3">Belongs to the gas vesicle GvpF/GvpL family.</text>
</comment>
<dbReference type="Pfam" id="PF06386">
    <property type="entry name" value="GvpL_GvpF"/>
    <property type="match status" value="1"/>
</dbReference>